<feature type="transmembrane region" description="Helical" evidence="1">
    <location>
        <begin position="53"/>
        <end position="79"/>
    </location>
</feature>
<evidence type="ECO:0000313" key="4">
    <source>
        <dbReference type="Proteomes" id="UP000768567"/>
    </source>
</evidence>
<keyword evidence="1" id="KW-0472">Membrane</keyword>
<dbReference type="InterPro" id="IPR002656">
    <property type="entry name" value="Acyl_transf_3_dom"/>
</dbReference>
<evidence type="ECO:0000259" key="2">
    <source>
        <dbReference type="Pfam" id="PF01757"/>
    </source>
</evidence>
<accession>A0ABR9QZE7</accession>
<reference evidence="3 4" key="1">
    <citation type="submission" date="2020-10" db="EMBL/GenBank/DDBJ databases">
        <title>ChiBAC.</title>
        <authorList>
            <person name="Zenner C."/>
            <person name="Hitch T.C.A."/>
            <person name="Clavel T."/>
        </authorList>
    </citation>
    <scope>NUCLEOTIDE SEQUENCE [LARGE SCALE GENOMIC DNA]</scope>
    <source>
        <strain evidence="3 4">DSM 109015</strain>
    </source>
</reference>
<gene>
    <name evidence="3" type="ORF">INF35_00330</name>
</gene>
<feature type="transmembrane region" description="Helical" evidence="1">
    <location>
        <begin position="158"/>
        <end position="176"/>
    </location>
</feature>
<feature type="transmembrane region" description="Helical" evidence="1">
    <location>
        <begin position="250"/>
        <end position="271"/>
    </location>
</feature>
<feature type="transmembrane region" description="Helical" evidence="1">
    <location>
        <begin position="318"/>
        <end position="339"/>
    </location>
</feature>
<feature type="domain" description="Acyltransferase 3" evidence="2">
    <location>
        <begin position="21"/>
        <end position="336"/>
    </location>
</feature>
<proteinExistence type="predicted"/>
<dbReference type="RefSeq" id="WP_193499606.1">
    <property type="nucleotide sequence ID" value="NZ_JADCKC010000001.1"/>
</dbReference>
<organism evidence="3 4">
    <name type="scientific">Gemmiger gallinarum</name>
    <dbReference type="NCBI Taxonomy" id="2779354"/>
    <lineage>
        <taxon>Bacteria</taxon>
        <taxon>Bacillati</taxon>
        <taxon>Bacillota</taxon>
        <taxon>Clostridia</taxon>
        <taxon>Eubacteriales</taxon>
        <taxon>Gemmiger</taxon>
    </lineage>
</organism>
<dbReference type="GO" id="GO:0016746">
    <property type="term" value="F:acyltransferase activity"/>
    <property type="evidence" value="ECO:0007669"/>
    <property type="project" value="UniProtKB-KW"/>
</dbReference>
<feature type="transmembrane region" description="Helical" evidence="1">
    <location>
        <begin position="283"/>
        <end position="306"/>
    </location>
</feature>
<evidence type="ECO:0000313" key="3">
    <source>
        <dbReference type="EMBL" id="MBE5036254.1"/>
    </source>
</evidence>
<dbReference type="Proteomes" id="UP000768567">
    <property type="component" value="Unassembled WGS sequence"/>
</dbReference>
<keyword evidence="1" id="KW-1133">Transmembrane helix</keyword>
<sequence length="376" mass="41513">MATAVLQRPQPAQKTRARQSGLELLRILCMLFIIADHYAGQSGGAVYDTLPHALLYALLGAGSRMGCSIFVMIGAWFLCEQPFKTRRVLNLWLSLWLYTVPLTILCYFVPGSEVGLGTLRWAIFPVSTKQLWFVAAYVVLLLLSPVLNLVLHTASRQSLRGMLVLFGTLLVGYSTLFAEDGVFSDVLWTFLYEYLLVGYLRRYPDNRLSRALQTWQAPVLALLVAIALTALRGAALWQGIGGKPMQYLEYYRTALCAAPNLLCALAFFFFFKNLAVGSLRAVNTVASATLGVYIIHQTPAVMGLLWNGIFHAAEHPGSAGYALFVIVAIFAACTVIDLARSRLLLRPLERTRWFAALCRRGDALAEGLDKILPAGD</sequence>
<feature type="transmembrane region" description="Helical" evidence="1">
    <location>
        <begin position="130"/>
        <end position="151"/>
    </location>
</feature>
<evidence type="ECO:0000256" key="1">
    <source>
        <dbReference type="SAM" id="Phobius"/>
    </source>
</evidence>
<dbReference type="Pfam" id="PF01757">
    <property type="entry name" value="Acyl_transf_3"/>
    <property type="match status" value="1"/>
</dbReference>
<feature type="transmembrane region" description="Helical" evidence="1">
    <location>
        <begin position="182"/>
        <end position="200"/>
    </location>
</feature>
<protein>
    <submittedName>
        <fullName evidence="3">Acyltransferase</fullName>
    </submittedName>
</protein>
<feature type="transmembrane region" description="Helical" evidence="1">
    <location>
        <begin position="91"/>
        <end position="110"/>
    </location>
</feature>
<comment type="caution">
    <text evidence="3">The sequence shown here is derived from an EMBL/GenBank/DDBJ whole genome shotgun (WGS) entry which is preliminary data.</text>
</comment>
<feature type="transmembrane region" description="Helical" evidence="1">
    <location>
        <begin position="24"/>
        <end position="41"/>
    </location>
</feature>
<name>A0ABR9QZE7_9FIRM</name>
<keyword evidence="3" id="KW-0808">Transferase</keyword>
<keyword evidence="4" id="KW-1185">Reference proteome</keyword>
<dbReference type="EMBL" id="JADCKC010000001">
    <property type="protein sequence ID" value="MBE5036254.1"/>
    <property type="molecule type" value="Genomic_DNA"/>
</dbReference>
<keyword evidence="1" id="KW-0812">Transmembrane</keyword>
<keyword evidence="3" id="KW-0012">Acyltransferase</keyword>
<feature type="transmembrane region" description="Helical" evidence="1">
    <location>
        <begin position="220"/>
        <end position="238"/>
    </location>
</feature>